<evidence type="ECO:0000313" key="3">
    <source>
        <dbReference type="Proteomes" id="UP000027195"/>
    </source>
</evidence>
<accession>A0A067MP68</accession>
<organism evidence="2 3">
    <name type="scientific">Botryobasidium botryosum (strain FD-172 SS1)</name>
    <dbReference type="NCBI Taxonomy" id="930990"/>
    <lineage>
        <taxon>Eukaryota</taxon>
        <taxon>Fungi</taxon>
        <taxon>Dikarya</taxon>
        <taxon>Basidiomycota</taxon>
        <taxon>Agaricomycotina</taxon>
        <taxon>Agaricomycetes</taxon>
        <taxon>Cantharellales</taxon>
        <taxon>Botryobasidiaceae</taxon>
        <taxon>Botryobasidium</taxon>
    </lineage>
</organism>
<protein>
    <submittedName>
        <fullName evidence="2">Uncharacterized protein</fullName>
    </submittedName>
</protein>
<keyword evidence="3" id="KW-1185">Reference proteome</keyword>
<dbReference type="AlphaFoldDB" id="A0A067MP68"/>
<sequence length="207" mass="23805">MRGCLSGLCRCQCHHHSMRIIYTYQPHRTQLRSRYIYLPIHCYLYDRTMLLIQTCVVELRTEYVLDLARLSWSDAGIRCARRPLITVVPGSLQVDGNRACTRAHLPLRVPSCRALLLQRHLPTMLGPRHPTPPTSKKNIQPRRQAHDRPISHIQALRVKFIITDTIVPMSITKYSLRPLKRNVSPSTIWSSGLRFRVSVSPLVGGLR</sequence>
<dbReference type="EMBL" id="KL198027">
    <property type="protein sequence ID" value="KDQ16510.1"/>
    <property type="molecule type" value="Genomic_DNA"/>
</dbReference>
<dbReference type="InParanoid" id="A0A067MP68"/>
<evidence type="ECO:0000256" key="1">
    <source>
        <dbReference type="SAM" id="MobiDB-lite"/>
    </source>
</evidence>
<feature type="region of interest" description="Disordered" evidence="1">
    <location>
        <begin position="126"/>
        <end position="146"/>
    </location>
</feature>
<proteinExistence type="predicted"/>
<reference evidence="3" key="1">
    <citation type="journal article" date="2014" name="Proc. Natl. Acad. Sci. U.S.A.">
        <title>Extensive sampling of basidiomycete genomes demonstrates inadequacy of the white-rot/brown-rot paradigm for wood decay fungi.</title>
        <authorList>
            <person name="Riley R."/>
            <person name="Salamov A.A."/>
            <person name="Brown D.W."/>
            <person name="Nagy L.G."/>
            <person name="Floudas D."/>
            <person name="Held B.W."/>
            <person name="Levasseur A."/>
            <person name="Lombard V."/>
            <person name="Morin E."/>
            <person name="Otillar R."/>
            <person name="Lindquist E.A."/>
            <person name="Sun H."/>
            <person name="LaButti K.M."/>
            <person name="Schmutz J."/>
            <person name="Jabbour D."/>
            <person name="Luo H."/>
            <person name="Baker S.E."/>
            <person name="Pisabarro A.G."/>
            <person name="Walton J.D."/>
            <person name="Blanchette R.A."/>
            <person name="Henrissat B."/>
            <person name="Martin F."/>
            <person name="Cullen D."/>
            <person name="Hibbett D.S."/>
            <person name="Grigoriev I.V."/>
        </authorList>
    </citation>
    <scope>NUCLEOTIDE SEQUENCE [LARGE SCALE GENOMIC DNA]</scope>
    <source>
        <strain evidence="3">FD-172 SS1</strain>
    </source>
</reference>
<evidence type="ECO:0000313" key="2">
    <source>
        <dbReference type="EMBL" id="KDQ16510.1"/>
    </source>
</evidence>
<name>A0A067MP68_BOTB1</name>
<gene>
    <name evidence="2" type="ORF">BOTBODRAFT_251310</name>
</gene>
<dbReference type="HOGENOM" id="CLU_1326180_0_0_1"/>
<dbReference type="Proteomes" id="UP000027195">
    <property type="component" value="Unassembled WGS sequence"/>
</dbReference>